<dbReference type="AlphaFoldDB" id="A0AAX4KYC1"/>
<evidence type="ECO:0000256" key="5">
    <source>
        <dbReference type="ARBA" id="ARBA00049233"/>
    </source>
</evidence>
<evidence type="ECO:0000313" key="8">
    <source>
        <dbReference type="EMBL" id="WWD10500.1"/>
    </source>
</evidence>
<dbReference type="InterPro" id="IPR055170">
    <property type="entry name" value="GFO_IDH_MocA-like_dom"/>
</dbReference>
<dbReference type="Pfam" id="PF01408">
    <property type="entry name" value="GFO_IDH_MocA"/>
    <property type="match status" value="1"/>
</dbReference>
<keyword evidence="2" id="KW-0560">Oxidoreductase</keyword>
<organism evidence="8 9">
    <name type="scientific">Kwoniella europaea PYCC6329</name>
    <dbReference type="NCBI Taxonomy" id="1423913"/>
    <lineage>
        <taxon>Eukaryota</taxon>
        <taxon>Fungi</taxon>
        <taxon>Dikarya</taxon>
        <taxon>Basidiomycota</taxon>
        <taxon>Agaricomycotina</taxon>
        <taxon>Tremellomycetes</taxon>
        <taxon>Tremellales</taxon>
        <taxon>Cryptococcaceae</taxon>
        <taxon>Kwoniella</taxon>
    </lineage>
</organism>
<dbReference type="GeneID" id="91107437"/>
<gene>
    <name evidence="8" type="ORF">V865_008636</name>
</gene>
<dbReference type="SUPFAM" id="SSF51735">
    <property type="entry name" value="NAD(P)-binding Rossmann-fold domains"/>
    <property type="match status" value="1"/>
</dbReference>
<dbReference type="InterPro" id="IPR000683">
    <property type="entry name" value="Gfo/Idh/MocA-like_OxRdtase_N"/>
</dbReference>
<proteinExistence type="inferred from homology"/>
<feature type="domain" description="GFO/IDH/MocA-like oxidoreductase" evidence="7">
    <location>
        <begin position="163"/>
        <end position="301"/>
    </location>
</feature>
<dbReference type="EMBL" id="CP144091">
    <property type="protein sequence ID" value="WWD10500.1"/>
    <property type="molecule type" value="Genomic_DNA"/>
</dbReference>
<dbReference type="PANTHER" id="PTHR22604">
    <property type="entry name" value="OXIDOREDUCTASES"/>
    <property type="match status" value="1"/>
</dbReference>
<evidence type="ECO:0000259" key="7">
    <source>
        <dbReference type="Pfam" id="PF22725"/>
    </source>
</evidence>
<sequence>MAMVLQLTTFLQQWLYSRPDVKALKKEDDAVNLGIIGGSATINAAAIIHPAETHPGAKIVAVASRDISDAQKAAKQFHIPKAYGSYEELLADPEVEAVYISVPNGLHGEWAIKSLQAGKHVLLEKPFTSNGLEARRVFEEAERCGKIVVEAFHWQFHPAAHVVKSLIASGKFGDIKRTFARMTTPKGTIPGSDIRWQWSLGGGALMDETYALHATRYFVGGDNETLLGSGIKPTVVSATSKPWSKDKRVDSASWADLRFDLEGGKTVDSKIYVDMNAPNLALVIPRAWEFPSIEIECERATIYFFNHMMPHLYHYISIYDKVTKHTTYQKHYNYGPKWKNVGDPHWSTYRYQLEAFVDKVRGREPKHWITPEDSIAQMETIDAIYLRNGLGVRPVTGELDGASAE</sequence>
<comment type="catalytic activity">
    <reaction evidence="5">
        <text>D-xylose + NADP(+) = D-xylono-1,5-lactone + NADPH + H(+)</text>
        <dbReference type="Rhea" id="RHEA:22000"/>
        <dbReference type="ChEBI" id="CHEBI:15378"/>
        <dbReference type="ChEBI" id="CHEBI:15867"/>
        <dbReference type="ChEBI" id="CHEBI:53455"/>
        <dbReference type="ChEBI" id="CHEBI:57783"/>
        <dbReference type="ChEBI" id="CHEBI:58349"/>
        <dbReference type="EC" id="1.1.1.179"/>
    </reaction>
</comment>
<protein>
    <recommendedName>
        <fullName evidence="3">D-xylose 1-dehydrogenase (NADP(+), D-xylono-1,5-lactone-forming)</fullName>
        <ecNumber evidence="3">1.1.1.179</ecNumber>
    </recommendedName>
    <alternativeName>
        <fullName evidence="4">D-xylose-NADP dehydrogenase</fullName>
    </alternativeName>
</protein>
<dbReference type="Gene3D" id="3.40.50.720">
    <property type="entry name" value="NAD(P)-binding Rossmann-like Domain"/>
    <property type="match status" value="1"/>
</dbReference>
<dbReference type="Pfam" id="PF22725">
    <property type="entry name" value="GFO_IDH_MocA_C3"/>
    <property type="match status" value="1"/>
</dbReference>
<dbReference type="Proteomes" id="UP001358614">
    <property type="component" value="Chromosome 3"/>
</dbReference>
<name>A0AAX4KYC1_9TREE</name>
<dbReference type="Gene3D" id="3.30.360.10">
    <property type="entry name" value="Dihydrodipicolinate Reductase, domain 2"/>
    <property type="match status" value="1"/>
</dbReference>
<comment type="similarity">
    <text evidence="1">Belongs to the Gfo/Idh/MocA family.</text>
</comment>
<evidence type="ECO:0000313" key="9">
    <source>
        <dbReference type="Proteomes" id="UP001358614"/>
    </source>
</evidence>
<dbReference type="InterPro" id="IPR050984">
    <property type="entry name" value="Gfo/Idh/MocA_domain"/>
</dbReference>
<evidence type="ECO:0000259" key="6">
    <source>
        <dbReference type="Pfam" id="PF01408"/>
    </source>
</evidence>
<dbReference type="GO" id="GO:0000166">
    <property type="term" value="F:nucleotide binding"/>
    <property type="evidence" value="ECO:0007669"/>
    <property type="project" value="InterPro"/>
</dbReference>
<dbReference type="InterPro" id="IPR036291">
    <property type="entry name" value="NAD(P)-bd_dom_sf"/>
</dbReference>
<keyword evidence="9" id="KW-1185">Reference proteome</keyword>
<accession>A0AAX4KYC1</accession>
<dbReference type="GO" id="GO:0047837">
    <property type="term" value="F:D-xylose 1-dehydrogenase (NADP+) activity"/>
    <property type="evidence" value="ECO:0007669"/>
    <property type="project" value="UniProtKB-EC"/>
</dbReference>
<feature type="domain" description="Gfo/Idh/MocA-like oxidoreductase N-terminal" evidence="6">
    <location>
        <begin position="32"/>
        <end position="150"/>
    </location>
</feature>
<dbReference type="RefSeq" id="XP_066088467.1">
    <property type="nucleotide sequence ID" value="XM_066232370.1"/>
</dbReference>
<reference evidence="8 9" key="1">
    <citation type="submission" date="2024-01" db="EMBL/GenBank/DDBJ databases">
        <title>Comparative genomics of Cryptococcus and Kwoniella reveals pathogenesis evolution and contrasting modes of karyotype evolution via chromosome fusion or intercentromeric recombination.</title>
        <authorList>
            <person name="Coelho M.A."/>
            <person name="David-Palma M."/>
            <person name="Shea T."/>
            <person name="Bowers K."/>
            <person name="McGinley-Smith S."/>
            <person name="Mohammad A.W."/>
            <person name="Gnirke A."/>
            <person name="Yurkov A.M."/>
            <person name="Nowrousian M."/>
            <person name="Sun S."/>
            <person name="Cuomo C.A."/>
            <person name="Heitman J."/>
        </authorList>
    </citation>
    <scope>NUCLEOTIDE SEQUENCE [LARGE SCALE GENOMIC DNA]</scope>
    <source>
        <strain evidence="8 9">PYCC6329</strain>
    </source>
</reference>
<evidence type="ECO:0000256" key="3">
    <source>
        <dbReference type="ARBA" id="ARBA00038984"/>
    </source>
</evidence>
<evidence type="ECO:0000256" key="2">
    <source>
        <dbReference type="ARBA" id="ARBA00023002"/>
    </source>
</evidence>
<dbReference type="KEGG" id="ker:91107437"/>
<evidence type="ECO:0000256" key="1">
    <source>
        <dbReference type="ARBA" id="ARBA00010928"/>
    </source>
</evidence>
<dbReference type="SUPFAM" id="SSF55347">
    <property type="entry name" value="Glyceraldehyde-3-phosphate dehydrogenase-like, C-terminal domain"/>
    <property type="match status" value="1"/>
</dbReference>
<evidence type="ECO:0000256" key="4">
    <source>
        <dbReference type="ARBA" id="ARBA00042988"/>
    </source>
</evidence>
<dbReference type="PANTHER" id="PTHR22604:SF105">
    <property type="entry name" value="TRANS-1,2-DIHYDROBENZENE-1,2-DIOL DEHYDROGENASE"/>
    <property type="match status" value="1"/>
</dbReference>
<dbReference type="EC" id="1.1.1.179" evidence="3"/>